<evidence type="ECO:0000256" key="7">
    <source>
        <dbReference type="ARBA" id="ARBA00022741"/>
    </source>
</evidence>
<dbReference type="InterPro" id="IPR011006">
    <property type="entry name" value="CheY-like_superfamily"/>
</dbReference>
<dbReference type="Gene3D" id="1.20.120.160">
    <property type="entry name" value="HPT domain"/>
    <property type="match status" value="1"/>
</dbReference>
<evidence type="ECO:0000256" key="13">
    <source>
        <dbReference type="PROSITE-ProRule" id="PRU00169"/>
    </source>
</evidence>
<dbReference type="SMART" id="SM00387">
    <property type="entry name" value="HATPase_c"/>
    <property type="match status" value="1"/>
</dbReference>
<dbReference type="CDD" id="cd00082">
    <property type="entry name" value="HisKA"/>
    <property type="match status" value="1"/>
</dbReference>
<dbReference type="Pfam" id="PF00512">
    <property type="entry name" value="HisKA"/>
    <property type="match status" value="1"/>
</dbReference>
<evidence type="ECO:0000256" key="6">
    <source>
        <dbReference type="ARBA" id="ARBA00022692"/>
    </source>
</evidence>
<keyword evidence="7" id="KW-0547">Nucleotide-binding</keyword>
<evidence type="ECO:0000256" key="9">
    <source>
        <dbReference type="ARBA" id="ARBA00022989"/>
    </source>
</evidence>
<dbReference type="Gene3D" id="3.30.565.10">
    <property type="entry name" value="Histidine kinase-like ATPase, C-terminal domain"/>
    <property type="match status" value="1"/>
</dbReference>
<dbReference type="InterPro" id="IPR004358">
    <property type="entry name" value="Sig_transdc_His_kin-like_C"/>
</dbReference>
<dbReference type="GO" id="GO:0000155">
    <property type="term" value="F:phosphorelay sensor kinase activity"/>
    <property type="evidence" value="ECO:0007669"/>
    <property type="project" value="InterPro"/>
</dbReference>
<evidence type="ECO:0000256" key="1">
    <source>
        <dbReference type="ARBA" id="ARBA00000085"/>
    </source>
</evidence>
<dbReference type="AlphaFoldDB" id="A0A285PFM9"/>
<dbReference type="RefSeq" id="WP_097154907.1">
    <property type="nucleotide sequence ID" value="NZ_OBEL01000005.1"/>
</dbReference>
<keyword evidence="11 14" id="KW-0472">Membrane</keyword>
<comment type="subcellular location">
    <subcellularLocation>
        <location evidence="2">Cell membrane</location>
        <topology evidence="2">Multi-pass membrane protein</topology>
    </subcellularLocation>
</comment>
<dbReference type="PRINTS" id="PR00344">
    <property type="entry name" value="BCTRLSENSOR"/>
</dbReference>
<dbReference type="SUPFAM" id="SSF52172">
    <property type="entry name" value="CheY-like"/>
    <property type="match status" value="1"/>
</dbReference>
<keyword evidence="8" id="KW-0067">ATP-binding</keyword>
<dbReference type="SMART" id="SM00073">
    <property type="entry name" value="HPT"/>
    <property type="match status" value="1"/>
</dbReference>
<evidence type="ECO:0000256" key="11">
    <source>
        <dbReference type="ARBA" id="ARBA00023136"/>
    </source>
</evidence>
<dbReference type="InterPro" id="IPR005467">
    <property type="entry name" value="His_kinase_dom"/>
</dbReference>
<comment type="catalytic activity">
    <reaction evidence="1">
        <text>ATP + protein L-histidine = ADP + protein N-phospho-L-histidine.</text>
        <dbReference type="EC" id="2.7.13.3"/>
    </reaction>
</comment>
<dbReference type="GO" id="GO:0005886">
    <property type="term" value="C:plasma membrane"/>
    <property type="evidence" value="ECO:0007669"/>
    <property type="project" value="UniProtKB-SubCell"/>
</dbReference>
<feature type="domain" description="HPt" evidence="17">
    <location>
        <begin position="756"/>
        <end position="853"/>
    </location>
</feature>
<feature type="transmembrane region" description="Helical" evidence="14">
    <location>
        <begin position="164"/>
        <end position="182"/>
    </location>
</feature>
<accession>A0A285PFM9</accession>
<keyword evidence="5 13" id="KW-0597">Phosphoprotein</keyword>
<dbReference type="SUPFAM" id="SSF47384">
    <property type="entry name" value="Homodimeric domain of signal transducing histidine kinase"/>
    <property type="match status" value="1"/>
</dbReference>
<evidence type="ECO:0000256" key="14">
    <source>
        <dbReference type="SAM" id="Phobius"/>
    </source>
</evidence>
<dbReference type="SUPFAM" id="SSF55874">
    <property type="entry name" value="ATPase domain of HSP90 chaperone/DNA topoisomerase II/histidine kinase"/>
    <property type="match status" value="1"/>
</dbReference>
<dbReference type="CDD" id="cd17546">
    <property type="entry name" value="REC_hyHK_CKI1_RcsC-like"/>
    <property type="match status" value="1"/>
</dbReference>
<feature type="modified residue" description="Phosphohistidine" evidence="12">
    <location>
        <position position="795"/>
    </location>
</feature>
<protein>
    <recommendedName>
        <fullName evidence="3">histidine kinase</fullName>
        <ecNumber evidence="3">2.7.13.3</ecNumber>
    </recommendedName>
</protein>
<keyword evidence="18" id="KW-0808">Transferase</keyword>
<dbReference type="PANTHER" id="PTHR45339:SF1">
    <property type="entry name" value="HYBRID SIGNAL TRANSDUCTION HISTIDINE KINASE J"/>
    <property type="match status" value="1"/>
</dbReference>
<dbReference type="Pfam" id="PF00072">
    <property type="entry name" value="Response_reg"/>
    <property type="match status" value="1"/>
</dbReference>
<evidence type="ECO:0000313" key="18">
    <source>
        <dbReference type="EMBL" id="SNZ20532.1"/>
    </source>
</evidence>
<evidence type="ECO:0000313" key="19">
    <source>
        <dbReference type="Proteomes" id="UP000219439"/>
    </source>
</evidence>
<dbReference type="CDD" id="cd16922">
    <property type="entry name" value="HATPase_EvgS-ArcB-TorS-like"/>
    <property type="match status" value="1"/>
</dbReference>
<evidence type="ECO:0000256" key="12">
    <source>
        <dbReference type="PROSITE-ProRule" id="PRU00110"/>
    </source>
</evidence>
<dbReference type="OrthoDB" id="9791542at2"/>
<organism evidence="18 19">
    <name type="scientific">Cohaesibacter gelatinilyticus</name>
    <dbReference type="NCBI Taxonomy" id="372072"/>
    <lineage>
        <taxon>Bacteria</taxon>
        <taxon>Pseudomonadati</taxon>
        <taxon>Pseudomonadota</taxon>
        <taxon>Alphaproteobacteria</taxon>
        <taxon>Hyphomicrobiales</taxon>
        <taxon>Cohaesibacteraceae</taxon>
    </lineage>
</organism>
<dbReference type="InterPro" id="IPR003661">
    <property type="entry name" value="HisK_dim/P_dom"/>
</dbReference>
<dbReference type="EC" id="2.7.13.3" evidence="3"/>
<keyword evidence="4" id="KW-1003">Cell membrane</keyword>
<reference evidence="18 19" key="1">
    <citation type="submission" date="2017-09" db="EMBL/GenBank/DDBJ databases">
        <authorList>
            <person name="Ehlers B."/>
            <person name="Leendertz F.H."/>
        </authorList>
    </citation>
    <scope>NUCLEOTIDE SEQUENCE [LARGE SCALE GENOMIC DNA]</scope>
    <source>
        <strain evidence="18 19">DSM 18289</strain>
    </source>
</reference>
<feature type="transmembrane region" description="Helical" evidence="14">
    <location>
        <begin position="139"/>
        <end position="157"/>
    </location>
</feature>
<dbReference type="FunFam" id="3.30.565.10:FF:000010">
    <property type="entry name" value="Sensor histidine kinase RcsC"/>
    <property type="match status" value="1"/>
</dbReference>
<keyword evidence="10" id="KW-0902">Two-component regulatory system</keyword>
<dbReference type="InterPro" id="IPR036097">
    <property type="entry name" value="HisK_dim/P_sf"/>
</dbReference>
<dbReference type="InterPro" id="IPR001789">
    <property type="entry name" value="Sig_transdc_resp-reg_receiver"/>
</dbReference>
<evidence type="ECO:0000256" key="3">
    <source>
        <dbReference type="ARBA" id="ARBA00012438"/>
    </source>
</evidence>
<dbReference type="SUPFAM" id="SSF47226">
    <property type="entry name" value="Histidine-containing phosphotransfer domain, HPT domain"/>
    <property type="match status" value="1"/>
</dbReference>
<name>A0A285PFM9_9HYPH</name>
<dbReference type="InterPro" id="IPR003594">
    <property type="entry name" value="HATPase_dom"/>
</dbReference>
<dbReference type="PANTHER" id="PTHR45339">
    <property type="entry name" value="HYBRID SIGNAL TRANSDUCTION HISTIDINE KINASE J"/>
    <property type="match status" value="1"/>
</dbReference>
<feature type="domain" description="Histidine kinase" evidence="15">
    <location>
        <begin position="209"/>
        <end position="430"/>
    </location>
</feature>
<evidence type="ECO:0000259" key="17">
    <source>
        <dbReference type="PROSITE" id="PS50894"/>
    </source>
</evidence>
<dbReference type="PROSITE" id="PS50894">
    <property type="entry name" value="HPT"/>
    <property type="match status" value="1"/>
</dbReference>
<feature type="domain" description="Response regulatory" evidence="16">
    <location>
        <begin position="585"/>
        <end position="704"/>
    </location>
</feature>
<evidence type="ECO:0000256" key="8">
    <source>
        <dbReference type="ARBA" id="ARBA00022840"/>
    </source>
</evidence>
<keyword evidence="19" id="KW-1185">Reference proteome</keyword>
<dbReference type="Proteomes" id="UP000219439">
    <property type="component" value="Unassembled WGS sequence"/>
</dbReference>
<feature type="transmembrane region" description="Helical" evidence="14">
    <location>
        <begin position="62"/>
        <end position="85"/>
    </location>
</feature>
<keyword evidence="18" id="KW-0418">Kinase</keyword>
<evidence type="ECO:0000256" key="2">
    <source>
        <dbReference type="ARBA" id="ARBA00004651"/>
    </source>
</evidence>
<keyword evidence="9 14" id="KW-1133">Transmembrane helix</keyword>
<dbReference type="Gene3D" id="1.10.287.130">
    <property type="match status" value="1"/>
</dbReference>
<gene>
    <name evidence="18" type="ORF">SAMN06265368_3636</name>
</gene>
<evidence type="ECO:0000256" key="4">
    <source>
        <dbReference type="ARBA" id="ARBA00022475"/>
    </source>
</evidence>
<evidence type="ECO:0000259" key="16">
    <source>
        <dbReference type="PROSITE" id="PS50110"/>
    </source>
</evidence>
<sequence>MPSLLGKVWYAGFHYKAKITQILANREDGEHEAQRSRVGMVVIWTSIHFAFMQAGYPDAERTFNLLFAPGMSYLGLAVILFLHLLYFPKPNPVRRVLSITSDASLLICSALTFGADQGFLLPLYLWMVFSSGFRYGTAYLTYGAILSVTSLSVLWGLQGGWTQAPITCIAKIAGMLLLIGYVSRFLKAFNYALEGEKQASRAKSRFLASISHEVRTPLNAICGLSDLLIESRIDGEQRRMAKTISESGQSLLHLINTLLDFSRAESGRMPEKLESFSLFALVGRVYRVSKVQSTKKGLNLTIHGDPALGSSYFGNMRFLEDCLINLLTNAIKFTEKGSVTLSISVVESEKNSQRLRFEVIDTGPGIPKDAQQAIFESFSQQDESILDRFGGSGLGLALCREYVHSMGGEISLRSEVGKGSNFSIEVPLQYRQIEREMMEPDCHFPMVLVTHDEDLVLSLGSNYMVDQAHASVEQGLQAVTEEAVRKGATPVLLLDRALIKEVPQEIEKRLAKSTNAGSLEFVWIGDEGEIAQAPALGYASSALSWIDRRQPRYDLRKLASFANHLHDSLDGITATSHENSPQSRTILVADDNKTNQMVIEKMLISMGHDVILVGDGQQALEQLQEGCFDLVLMDINMPVLNGLDASEQYTGICEEQGLVGTPILALTADANLEMEQACKVVGMQGCLHKPIDRTDLSKAIDLHAQVRTDNDNQGIDPVEPSQLQEQETKTNLEEVPVEQLSPVCETTVNDLVDLGGKDFVSELAEQFSHDAANALLKLSDAVDQTDSAAFRDEAHALRSASANIGAQMLFQTCLSWREIETSELESEGTQHLLRLQEEMQQAIEGLEQVLDVVLPKPGKLEFKKAG</sequence>
<keyword evidence="6 14" id="KW-0812">Transmembrane</keyword>
<proteinExistence type="predicted"/>
<dbReference type="SMART" id="SM00388">
    <property type="entry name" value="HisKA"/>
    <property type="match status" value="1"/>
</dbReference>
<dbReference type="InterPro" id="IPR036890">
    <property type="entry name" value="HATPase_C_sf"/>
</dbReference>
<evidence type="ECO:0000259" key="15">
    <source>
        <dbReference type="PROSITE" id="PS50109"/>
    </source>
</evidence>
<dbReference type="EMBL" id="OBEL01000005">
    <property type="protein sequence ID" value="SNZ20532.1"/>
    <property type="molecule type" value="Genomic_DNA"/>
</dbReference>
<dbReference type="GO" id="GO:0005524">
    <property type="term" value="F:ATP binding"/>
    <property type="evidence" value="ECO:0007669"/>
    <property type="project" value="UniProtKB-KW"/>
</dbReference>
<dbReference type="PROSITE" id="PS50110">
    <property type="entry name" value="RESPONSE_REGULATORY"/>
    <property type="match status" value="1"/>
</dbReference>
<evidence type="ECO:0000256" key="5">
    <source>
        <dbReference type="ARBA" id="ARBA00022553"/>
    </source>
</evidence>
<dbReference type="PROSITE" id="PS50109">
    <property type="entry name" value="HIS_KIN"/>
    <property type="match status" value="1"/>
</dbReference>
<dbReference type="Gene3D" id="3.40.50.2300">
    <property type="match status" value="1"/>
</dbReference>
<feature type="modified residue" description="4-aspartylphosphate" evidence="13">
    <location>
        <position position="634"/>
    </location>
</feature>
<dbReference type="SMART" id="SM00448">
    <property type="entry name" value="REC"/>
    <property type="match status" value="1"/>
</dbReference>
<evidence type="ECO:0000256" key="10">
    <source>
        <dbReference type="ARBA" id="ARBA00023012"/>
    </source>
</evidence>
<dbReference type="InterPro" id="IPR036641">
    <property type="entry name" value="HPT_dom_sf"/>
</dbReference>
<dbReference type="InterPro" id="IPR008207">
    <property type="entry name" value="Sig_transdc_His_kin_Hpt_dom"/>
</dbReference>
<dbReference type="Pfam" id="PF02518">
    <property type="entry name" value="HATPase_c"/>
    <property type="match status" value="1"/>
</dbReference>